<dbReference type="GO" id="GO:0003723">
    <property type="term" value="F:RNA binding"/>
    <property type="evidence" value="ECO:0007669"/>
    <property type="project" value="InterPro"/>
</dbReference>
<dbReference type="KEGG" id="abat:CFX1CAM_0342"/>
<dbReference type="InterPro" id="IPR057335">
    <property type="entry name" value="Beta-barrel_SelB"/>
</dbReference>
<keyword evidence="3" id="KW-0963">Cytoplasm</keyword>
<name>A0A1Y6K3G8_9CHLR</name>
<dbReference type="InterPro" id="IPR036388">
    <property type="entry name" value="WH-like_DNA-bd_sf"/>
</dbReference>
<dbReference type="Gene3D" id="3.40.50.300">
    <property type="entry name" value="P-loop containing nucleotide triphosphate hydrolases"/>
    <property type="match status" value="1"/>
</dbReference>
<dbReference type="PRINTS" id="PR00315">
    <property type="entry name" value="ELONGATNFCT"/>
</dbReference>
<dbReference type="Gene3D" id="1.10.10.10">
    <property type="entry name" value="Winged helix-like DNA-binding domain superfamily/Winged helix DNA-binding domain"/>
    <property type="match status" value="1"/>
</dbReference>
<gene>
    <name evidence="10" type="primary">selB</name>
    <name evidence="10" type="ORF">CFX1CAM_0342</name>
</gene>
<dbReference type="Gene3D" id="1.10.10.2770">
    <property type="match status" value="1"/>
</dbReference>
<dbReference type="InterPro" id="IPR004161">
    <property type="entry name" value="EFTu-like_2"/>
</dbReference>
<dbReference type="GO" id="GO:0005829">
    <property type="term" value="C:cytosol"/>
    <property type="evidence" value="ECO:0007669"/>
    <property type="project" value="TreeGrafter"/>
</dbReference>
<dbReference type="Pfam" id="PF25461">
    <property type="entry name" value="Beta-barrel_SelB"/>
    <property type="match status" value="1"/>
</dbReference>
<dbReference type="InterPro" id="IPR036390">
    <property type="entry name" value="WH_DNA-bd_sf"/>
</dbReference>
<evidence type="ECO:0000256" key="1">
    <source>
        <dbReference type="ARBA" id="ARBA00004496"/>
    </source>
</evidence>
<dbReference type="Pfam" id="PF03144">
    <property type="entry name" value="GTP_EFTU_D2"/>
    <property type="match status" value="1"/>
</dbReference>
<accession>A0A1Y6K3G8</accession>
<dbReference type="CDD" id="cd04171">
    <property type="entry name" value="SelB"/>
    <property type="match status" value="1"/>
</dbReference>
<dbReference type="PANTHER" id="PTHR43721:SF22">
    <property type="entry name" value="ELONGATION FACTOR TU, MITOCHONDRIAL"/>
    <property type="match status" value="1"/>
</dbReference>
<evidence type="ECO:0000313" key="11">
    <source>
        <dbReference type="Proteomes" id="UP000195514"/>
    </source>
</evidence>
<evidence type="ECO:0000256" key="7">
    <source>
        <dbReference type="ARBA" id="ARBA00025526"/>
    </source>
</evidence>
<evidence type="ECO:0000256" key="6">
    <source>
        <dbReference type="ARBA" id="ARBA00023134"/>
    </source>
</evidence>
<protein>
    <recommendedName>
        <fullName evidence="2">Selenocysteine-specific elongation factor</fullName>
    </recommendedName>
    <alternativeName>
        <fullName evidence="8">SelB translation factor</fullName>
    </alternativeName>
</protein>
<dbReference type="InterPro" id="IPR000795">
    <property type="entry name" value="T_Tr_GTP-bd_dom"/>
</dbReference>
<dbReference type="Pfam" id="PF09107">
    <property type="entry name" value="WHD_3rd_SelB"/>
    <property type="match status" value="1"/>
</dbReference>
<evidence type="ECO:0000313" key="10">
    <source>
        <dbReference type="EMBL" id="SMX53408.1"/>
    </source>
</evidence>
<dbReference type="GO" id="GO:0003746">
    <property type="term" value="F:translation elongation factor activity"/>
    <property type="evidence" value="ECO:0007669"/>
    <property type="project" value="UniProtKB-KW"/>
</dbReference>
<dbReference type="NCBIfam" id="TIGR00475">
    <property type="entry name" value="selB"/>
    <property type="match status" value="1"/>
</dbReference>
<reference evidence="11" key="1">
    <citation type="submission" date="2017-05" db="EMBL/GenBank/DDBJ databases">
        <authorList>
            <person name="Kirkegaard R."/>
            <person name="Mcilroy J S."/>
        </authorList>
    </citation>
    <scope>NUCLEOTIDE SEQUENCE [LARGE SCALE GENOMIC DNA]</scope>
</reference>
<keyword evidence="4" id="KW-0547">Nucleotide-binding</keyword>
<dbReference type="Pfam" id="PF00009">
    <property type="entry name" value="GTP_EFTU"/>
    <property type="match status" value="1"/>
</dbReference>
<organism evidence="10 11">
    <name type="scientific">Candidatus Brevifilum fermentans</name>
    <dbReference type="NCBI Taxonomy" id="1986204"/>
    <lineage>
        <taxon>Bacteria</taxon>
        <taxon>Bacillati</taxon>
        <taxon>Chloroflexota</taxon>
        <taxon>Anaerolineae</taxon>
        <taxon>Anaerolineales</taxon>
        <taxon>Anaerolineaceae</taxon>
        <taxon>Candidatus Brevifilum</taxon>
    </lineage>
</organism>
<dbReference type="NCBIfam" id="TIGR00231">
    <property type="entry name" value="small_GTP"/>
    <property type="match status" value="1"/>
</dbReference>
<dbReference type="GO" id="GO:0005525">
    <property type="term" value="F:GTP binding"/>
    <property type="evidence" value="ECO:0007669"/>
    <property type="project" value="UniProtKB-KW"/>
</dbReference>
<dbReference type="InterPro" id="IPR050055">
    <property type="entry name" value="EF-Tu_GTPase"/>
</dbReference>
<evidence type="ECO:0000256" key="5">
    <source>
        <dbReference type="ARBA" id="ARBA00022917"/>
    </source>
</evidence>
<keyword evidence="10" id="KW-0251">Elongation factor</keyword>
<dbReference type="GO" id="GO:0003924">
    <property type="term" value="F:GTPase activity"/>
    <property type="evidence" value="ECO:0007669"/>
    <property type="project" value="InterPro"/>
</dbReference>
<dbReference type="InterPro" id="IPR009001">
    <property type="entry name" value="Transl_elong_EF1A/Init_IF2_C"/>
</dbReference>
<dbReference type="Gene3D" id="2.40.30.10">
    <property type="entry name" value="Translation factors"/>
    <property type="match status" value="1"/>
</dbReference>
<dbReference type="SUPFAM" id="SSF50447">
    <property type="entry name" value="Translation proteins"/>
    <property type="match status" value="1"/>
</dbReference>
<proteinExistence type="predicted"/>
<dbReference type="Proteomes" id="UP000195514">
    <property type="component" value="Chromosome I"/>
</dbReference>
<dbReference type="PANTHER" id="PTHR43721">
    <property type="entry name" value="ELONGATION FACTOR TU-RELATED"/>
    <property type="match status" value="1"/>
</dbReference>
<keyword evidence="5" id="KW-0648">Protein biosynthesis</keyword>
<dbReference type="CDD" id="cd15491">
    <property type="entry name" value="selB_III"/>
    <property type="match status" value="1"/>
</dbReference>
<dbReference type="SUPFAM" id="SSF46785">
    <property type="entry name" value="Winged helix' DNA-binding domain"/>
    <property type="match status" value="2"/>
</dbReference>
<dbReference type="InterPro" id="IPR005225">
    <property type="entry name" value="Small_GTP-bd"/>
</dbReference>
<dbReference type="CDD" id="cd03696">
    <property type="entry name" value="SelB_II"/>
    <property type="match status" value="1"/>
</dbReference>
<dbReference type="GO" id="GO:0001514">
    <property type="term" value="P:selenocysteine incorporation"/>
    <property type="evidence" value="ECO:0007669"/>
    <property type="project" value="InterPro"/>
</dbReference>
<dbReference type="PROSITE" id="PS51722">
    <property type="entry name" value="G_TR_2"/>
    <property type="match status" value="1"/>
</dbReference>
<evidence type="ECO:0000259" key="9">
    <source>
        <dbReference type="PROSITE" id="PS51722"/>
    </source>
</evidence>
<keyword evidence="6" id="KW-0342">GTP-binding</keyword>
<dbReference type="InterPro" id="IPR004535">
    <property type="entry name" value="Transl_elong_SelB"/>
</dbReference>
<feature type="domain" description="Tr-type G" evidence="9">
    <location>
        <begin position="1"/>
        <end position="175"/>
    </location>
</feature>
<sequence length="628" mass="69004">MQVIGTAGHVDHGKSSLINRLTGINPDRLKEEQDREMTIELGFAWITLPDGSEIGIVDVPGHRDFIENMLAGVGGIDAVLFVVAADEGVMPQTAEHLAIIDLLQIPAGVVALTKSDLIDDPDWFDLVEADLREILVGTVLEQAPIIRVSAKTGQGLDALVEALQEINKQHPHRPDLGRPRLPVDRVFTLPGFGTILTGTLVDGQLAVGDEVHILPSGVKGRIRGLQTHKQSEQKALPGGRTAVNVSGVSVDAIFRGDVLVHPGDYQVTKMIDVYCKILPDAETALKHNMEVKLFLGAAEVIARVRVLGAQECPPGGEAFLQLMLQKPLVALRGDRFILRRPSPPATIGGGQILDAHPARRHRRFNTERLENLAQLLMGTPEDIVLQTALKLGLSSPQNLVEHSGLEQEQAQQALNALIDQGVLIHFSEGRMVLPRVSFERVKQDIITRLQEYHQNYPLRAGMPRERLKSQMALNTRDFDGMLAHLSAAGILVESGADLWLSQHQINFTAEQKAQIEGLMKAFEAQPFTPPSYKYSREAVGEELLNSMLALGKLVRIGEDVLFLPQVVAEMRQAVISHIQNQGSITLAELRDQFDTSRKYAVAVLEYLDQTGVTVRRDDARVLTKHFAP</sequence>
<evidence type="ECO:0000256" key="2">
    <source>
        <dbReference type="ARBA" id="ARBA00015953"/>
    </source>
</evidence>
<dbReference type="SUPFAM" id="SSF50465">
    <property type="entry name" value="EF-Tu/eEF-1alpha/eIF2-gamma C-terminal domain"/>
    <property type="match status" value="1"/>
</dbReference>
<comment type="function">
    <text evidence="7">Translation factor necessary for the incorporation of selenocysteine into proteins. It probably replaces EF-Tu for the insertion of selenocysteine directed by the UGA codon. SelB binds GTP and GDP.</text>
</comment>
<comment type="subcellular location">
    <subcellularLocation>
        <location evidence="1">Cytoplasm</location>
    </subcellularLocation>
</comment>
<dbReference type="Pfam" id="PF09106">
    <property type="entry name" value="WHD_2nd_SelB"/>
    <property type="match status" value="1"/>
</dbReference>
<dbReference type="RefSeq" id="WP_197687147.1">
    <property type="nucleotide sequence ID" value="NZ_LT859958.1"/>
</dbReference>
<dbReference type="InterPro" id="IPR027417">
    <property type="entry name" value="P-loop_NTPase"/>
</dbReference>
<keyword evidence="11" id="KW-1185">Reference proteome</keyword>
<dbReference type="SUPFAM" id="SSF52540">
    <property type="entry name" value="P-loop containing nucleoside triphosphate hydrolases"/>
    <property type="match status" value="1"/>
</dbReference>
<evidence type="ECO:0000256" key="8">
    <source>
        <dbReference type="ARBA" id="ARBA00031615"/>
    </source>
</evidence>
<dbReference type="InterPro" id="IPR009000">
    <property type="entry name" value="Transl_B-barrel_sf"/>
</dbReference>
<evidence type="ECO:0000256" key="4">
    <source>
        <dbReference type="ARBA" id="ARBA00022741"/>
    </source>
</evidence>
<dbReference type="InterPro" id="IPR015191">
    <property type="entry name" value="SelB_WHD4"/>
</dbReference>
<evidence type="ECO:0000256" key="3">
    <source>
        <dbReference type="ARBA" id="ARBA00022490"/>
    </source>
</evidence>
<dbReference type="AlphaFoldDB" id="A0A1Y6K3G8"/>
<dbReference type="EMBL" id="LT859958">
    <property type="protein sequence ID" value="SMX53408.1"/>
    <property type="molecule type" value="Genomic_DNA"/>
</dbReference>
<dbReference type="InterPro" id="IPR015190">
    <property type="entry name" value="Elong_fac_SelB-wing-hlx_typ-2"/>
</dbReference>